<keyword evidence="5 8" id="KW-1133">Transmembrane helix</keyword>
<sequence>MAASGLYMYGAHEVIIFLFIVCVFCDVVVLATDAWELECEDLLMGQYYCSKPDIDPDTQAPEGCTKESTVAVNCFPAPNITCSGVTYNGTQVGFQKNVPCRYTNGVYYEVSVLLSIFLGMFGIDRFYLGYPAIGLLKFCTLGFFFLGQLIDVILIASQVVGPADGSEYIIDAFGARLIHITLDNETFYKPPDYW</sequence>
<keyword evidence="10" id="KW-1185">Reference proteome</keyword>
<evidence type="ECO:0000256" key="4">
    <source>
        <dbReference type="ARBA" id="ARBA00022729"/>
    </source>
</evidence>
<feature type="transmembrane region" description="Helical" evidence="8">
    <location>
        <begin position="135"/>
        <end position="156"/>
    </location>
</feature>
<evidence type="ECO:0000313" key="11">
    <source>
        <dbReference type="RefSeq" id="XP_006822171.1"/>
    </source>
</evidence>
<dbReference type="RefSeq" id="XP_006822171.1">
    <property type="nucleotide sequence ID" value="XM_006822108.1"/>
</dbReference>
<comment type="similarity">
    <text evidence="2">Belongs to the TM2 family.</text>
</comment>
<gene>
    <name evidence="11" type="primary">LOC102807853</name>
</gene>
<dbReference type="InterPro" id="IPR007829">
    <property type="entry name" value="TM2"/>
</dbReference>
<proteinExistence type="inferred from homology"/>
<dbReference type="PANTHER" id="PTHR21016:SF1">
    <property type="entry name" value="TM2 DOMAIN-CONTAINING PROTEIN 1"/>
    <property type="match status" value="1"/>
</dbReference>
<comment type="subcellular location">
    <subcellularLocation>
        <location evidence="1">Membrane</location>
        <topology evidence="1">Multi-pass membrane protein</topology>
    </subcellularLocation>
</comment>
<evidence type="ECO:0000256" key="6">
    <source>
        <dbReference type="ARBA" id="ARBA00023136"/>
    </source>
</evidence>
<evidence type="ECO:0000259" key="9">
    <source>
        <dbReference type="Pfam" id="PF05154"/>
    </source>
</evidence>
<feature type="transmembrane region" description="Helical" evidence="8">
    <location>
        <begin position="14"/>
        <end position="35"/>
    </location>
</feature>
<organism evidence="10 11">
    <name type="scientific">Saccoglossus kowalevskii</name>
    <name type="common">Acorn worm</name>
    <dbReference type="NCBI Taxonomy" id="10224"/>
    <lineage>
        <taxon>Eukaryota</taxon>
        <taxon>Metazoa</taxon>
        <taxon>Hemichordata</taxon>
        <taxon>Enteropneusta</taxon>
        <taxon>Harrimaniidae</taxon>
        <taxon>Saccoglossus</taxon>
    </lineage>
</organism>
<feature type="transmembrane region" description="Helical" evidence="8">
    <location>
        <begin position="106"/>
        <end position="123"/>
    </location>
</feature>
<keyword evidence="7" id="KW-0325">Glycoprotein</keyword>
<evidence type="ECO:0000256" key="1">
    <source>
        <dbReference type="ARBA" id="ARBA00004141"/>
    </source>
</evidence>
<protein>
    <submittedName>
        <fullName evidence="11">TM2 domain-containing protein 1-like</fullName>
    </submittedName>
</protein>
<feature type="domain" description="TM2" evidence="9">
    <location>
        <begin position="108"/>
        <end position="153"/>
    </location>
</feature>
<keyword evidence="4" id="KW-0732">Signal</keyword>
<evidence type="ECO:0000256" key="8">
    <source>
        <dbReference type="SAM" id="Phobius"/>
    </source>
</evidence>
<dbReference type="Proteomes" id="UP000694865">
    <property type="component" value="Unplaced"/>
</dbReference>
<evidence type="ECO:0000256" key="5">
    <source>
        <dbReference type="ARBA" id="ARBA00022989"/>
    </source>
</evidence>
<evidence type="ECO:0000313" key="10">
    <source>
        <dbReference type="Proteomes" id="UP000694865"/>
    </source>
</evidence>
<dbReference type="GeneID" id="102807853"/>
<dbReference type="Pfam" id="PF05154">
    <property type="entry name" value="TM2"/>
    <property type="match status" value="1"/>
</dbReference>
<accession>A0ABM0MQ80</accession>
<evidence type="ECO:0000256" key="2">
    <source>
        <dbReference type="ARBA" id="ARBA00008284"/>
    </source>
</evidence>
<evidence type="ECO:0000256" key="3">
    <source>
        <dbReference type="ARBA" id="ARBA00022692"/>
    </source>
</evidence>
<keyword evidence="3 8" id="KW-0812">Transmembrane</keyword>
<name>A0ABM0MQ80_SACKO</name>
<reference evidence="11" key="1">
    <citation type="submission" date="2025-08" db="UniProtKB">
        <authorList>
            <consortium name="RefSeq"/>
        </authorList>
    </citation>
    <scope>IDENTIFICATION</scope>
    <source>
        <tissue evidence="11">Testes</tissue>
    </source>
</reference>
<dbReference type="InterPro" id="IPR050932">
    <property type="entry name" value="TM2D1-3-like"/>
</dbReference>
<dbReference type="PANTHER" id="PTHR21016">
    <property type="entry name" value="BETA-AMYLOID BINDING PROTEIN-RELATED"/>
    <property type="match status" value="1"/>
</dbReference>
<evidence type="ECO:0000256" key="7">
    <source>
        <dbReference type="ARBA" id="ARBA00023180"/>
    </source>
</evidence>
<keyword evidence="6 8" id="KW-0472">Membrane</keyword>